<feature type="domain" description="Bacteriophage tail tape measure N-terminal" evidence="2">
    <location>
        <begin position="56"/>
        <end position="257"/>
    </location>
</feature>
<feature type="domain" description="Bacteriophage tail tape measure C-terminal" evidence="3">
    <location>
        <begin position="630"/>
        <end position="704"/>
    </location>
</feature>
<dbReference type="EMBL" id="JADVNV010000015">
    <property type="protein sequence ID" value="MBJ9870716.1"/>
    <property type="molecule type" value="Genomic_DNA"/>
</dbReference>
<reference evidence="5" key="1">
    <citation type="submission" date="2018-10" db="EMBL/GenBank/DDBJ databases">
        <title>FDA dAtabase for Regulatory Grade micrObial Sequences (FDA-ARGOS): Supporting development and validation of Infectious Disease Dx tests.</title>
        <authorList>
            <person name="Campos J."/>
            <person name="Goldberg B."/>
            <person name="Tallon L.J."/>
            <person name="Sadzewicz L."/>
            <person name="Zhao X."/>
            <person name="Vavikolanu K."/>
            <person name="Mehta A."/>
            <person name="Aluvathingal J."/>
            <person name="Nadendla S."/>
            <person name="Geyer C."/>
            <person name="Nandy P."/>
            <person name="Yan Y."/>
            <person name="Sichtig H."/>
        </authorList>
    </citation>
    <scope>NUCLEOTIDE SEQUENCE</scope>
    <source>
        <strain evidence="5">FDAARGOS_526</strain>
    </source>
</reference>
<sequence length="852" mass="91558">MAQTAVGDLVVNLDVNSSRFNEQITHINRQFKRTGDAANDTELRIRQAFSRQEIAAKKAGLSVGQYSNAMRMLPAQFTDVATQLAGGQSPWLILLQQGGQVKDSFGGIIPTFRALLGSVSPLMVGVGALSAATGALFYAWYQGASTLSDFNKTLALSGNSAGLTADRMLVLARNGQSAGLTFNQTSEALTELINAGVRAGANFDDMSQSVARFTQASGVPVDKVAAAFGKLTSDPTSGLITMAQQFHNVTAEQIAYVAQLQRAGDEAAALQAANDAATNGFNEQTKSLRDNMGTIESAADSLKRAFKSMWDAALDIGRPDTAQEMVRKAEAAFKRADEIWNLRKNDGYVNDEARARYWTDRETARLALDMAQQQAGIAKANEENASREAAAESDRQKYAAQAQSNYARTQSALEKYTARQNELNKALKEGRILQADYNINMSAAKKEYEDSLKKPPKTPAVRTQSGVRATDTGNALTLELQSQLKTLQDHKGINDTISQQRQDLWKQQSRFSVLEEASRQRALTAEEKSLLASKDEVLARAEINARLGDQIVAQQRLNTLADQAEKFSQQQAARQAGIAAQSQGLSARQAEREVALQKLREAYGTNPQALQQVLTAQQATYDAEDALRSDWLAGARQGWAEYQDAATNVFSSVQQISQSTFGGLANQLTQWQTSGKASMKEFTSSTLKMIASVINQLMVAYVIQSAMGWVGGGTKAPASGQSFAVPSYRPATFDGGGFTGHGGKYDPAGIVHRGEFVFTKESTSRIGVANLYRLMRGYATGGLVGSGNVPVPAPGGISVYAPVSISQQNAGGEVSQASTAGTARQLQGIIQQAITDRLKKEVSPGGLLYSRG</sequence>
<feature type="compositionally biased region" description="Basic and acidic residues" evidence="1">
    <location>
        <begin position="380"/>
        <end position="397"/>
    </location>
</feature>
<organism evidence="5 6">
    <name type="scientific">Citrobacter koseri</name>
    <name type="common">Citrobacter diversus</name>
    <dbReference type="NCBI Taxonomy" id="545"/>
    <lineage>
        <taxon>Bacteria</taxon>
        <taxon>Pseudomonadati</taxon>
        <taxon>Pseudomonadota</taxon>
        <taxon>Gammaproteobacteria</taxon>
        <taxon>Enterobacterales</taxon>
        <taxon>Enterobacteriaceae</taxon>
        <taxon>Citrobacter</taxon>
    </lineage>
</organism>
<dbReference type="Proteomes" id="UP000807555">
    <property type="component" value="Unassembled WGS sequence"/>
</dbReference>
<evidence type="ECO:0000313" key="6">
    <source>
        <dbReference type="Proteomes" id="UP000282299"/>
    </source>
</evidence>
<dbReference type="Pfam" id="PF06791">
    <property type="entry name" value="TMP_2"/>
    <property type="match status" value="1"/>
</dbReference>
<dbReference type="Proteomes" id="UP000282299">
    <property type="component" value="Unassembled WGS sequence"/>
</dbReference>
<proteinExistence type="inferred from homology"/>
<dbReference type="Pfam" id="PF09718">
    <property type="entry name" value="Tape_meas_lam_C"/>
    <property type="match status" value="1"/>
</dbReference>
<dbReference type="HAMAP" id="MF_04138">
    <property type="entry name" value="TMP_LAMBDA"/>
    <property type="match status" value="1"/>
</dbReference>
<dbReference type="InterPro" id="IPR009628">
    <property type="entry name" value="Phage_tape_measure_N"/>
</dbReference>
<dbReference type="EMBL" id="RKIT01000002">
    <property type="protein sequence ID" value="RSC17483.1"/>
    <property type="molecule type" value="Genomic_DNA"/>
</dbReference>
<name>A0AAQ0V9I9_CITKO</name>
<dbReference type="NCBIfam" id="TIGR01541">
    <property type="entry name" value="tape_meas_lam_C"/>
    <property type="match status" value="1"/>
</dbReference>
<dbReference type="InterPro" id="IPR043680">
    <property type="entry name" value="GpH_LAMBDA"/>
</dbReference>
<dbReference type="RefSeq" id="WP_058667642.1">
    <property type="nucleotide sequence ID" value="NZ_ABTEQQ020000001.1"/>
</dbReference>
<feature type="region of interest" description="Disordered" evidence="1">
    <location>
        <begin position="377"/>
        <end position="403"/>
    </location>
</feature>
<dbReference type="AlphaFoldDB" id="A0AAQ0V9I9"/>
<evidence type="ECO:0000313" key="4">
    <source>
        <dbReference type="EMBL" id="MBJ9870716.1"/>
    </source>
</evidence>
<evidence type="ECO:0000259" key="2">
    <source>
        <dbReference type="Pfam" id="PF06791"/>
    </source>
</evidence>
<dbReference type="InterPro" id="IPR006431">
    <property type="entry name" value="Phage_tape_meas_C"/>
</dbReference>
<evidence type="ECO:0000313" key="5">
    <source>
        <dbReference type="EMBL" id="RSC17483.1"/>
    </source>
</evidence>
<gene>
    <name evidence="5" type="ORF">EGS84_11265</name>
    <name evidence="4" type="ORF">I5687_22495</name>
</gene>
<reference evidence="4" key="3">
    <citation type="submission" date="2020-11" db="EMBL/GenBank/DDBJ databases">
        <title>Enhanced detection system for hospital associated transmission using whole genome sequencing surveillance.</title>
        <authorList>
            <person name="Harrison L.H."/>
            <person name="Van Tyne D."/>
            <person name="Marsh J.W."/>
            <person name="Griffith M.P."/>
            <person name="Snyder D.J."/>
            <person name="Cooper V.S."/>
            <person name="Mustapha M."/>
        </authorList>
    </citation>
    <scope>NUCLEOTIDE SEQUENCE</scope>
    <source>
        <strain evidence="4">CB00014</strain>
    </source>
</reference>
<evidence type="ECO:0000256" key="1">
    <source>
        <dbReference type="SAM" id="MobiDB-lite"/>
    </source>
</evidence>
<reference evidence="6" key="2">
    <citation type="submission" date="2018-10" db="EMBL/GenBank/DDBJ databases">
        <title>FDA dAtabase for Regulatory Grade micrObial Sequences (FDA-ARGOS): Supporting development and validation of Infectious Disease Dx tests.</title>
        <authorList>
            <person name="Goldberg B."/>
            <person name="Campos J."/>
            <person name="Tallon L."/>
            <person name="Sadzewicz L."/>
            <person name="Zhao X."/>
            <person name="Vavikolanu K."/>
            <person name="Mehta A."/>
            <person name="Aluvathingal J."/>
            <person name="Nadendla S."/>
            <person name="Geyer C."/>
            <person name="Nandy P."/>
            <person name="Yan Y."/>
            <person name="Sichtig H."/>
        </authorList>
    </citation>
    <scope>NUCLEOTIDE SEQUENCE [LARGE SCALE GENOMIC DNA]</scope>
    <source>
        <strain evidence="6">FDAARGOS_526</strain>
    </source>
</reference>
<evidence type="ECO:0000259" key="3">
    <source>
        <dbReference type="Pfam" id="PF09718"/>
    </source>
</evidence>
<comment type="caution">
    <text evidence="5">The sequence shown here is derived from an EMBL/GenBank/DDBJ whole genome shotgun (WGS) entry which is preliminary data.</text>
</comment>
<feature type="region of interest" description="Disordered" evidence="1">
    <location>
        <begin position="448"/>
        <end position="467"/>
    </location>
</feature>
<accession>A0AAQ0V9I9</accession>
<protein>
    <submittedName>
        <fullName evidence="5">Phage tail tape measure protein</fullName>
    </submittedName>
</protein>